<dbReference type="AlphaFoldDB" id="A0A0E9XJM5"/>
<name>A0A0E9XJM5_ANGAN</name>
<accession>A0A0E9XJM5</accession>
<reference evidence="1" key="1">
    <citation type="submission" date="2014-11" db="EMBL/GenBank/DDBJ databases">
        <authorList>
            <person name="Amaro Gonzalez C."/>
        </authorList>
    </citation>
    <scope>NUCLEOTIDE SEQUENCE</scope>
</reference>
<reference evidence="1" key="2">
    <citation type="journal article" date="2015" name="Fish Shellfish Immunol.">
        <title>Early steps in the European eel (Anguilla anguilla)-Vibrio vulnificus interaction in the gills: Role of the RtxA13 toxin.</title>
        <authorList>
            <person name="Callol A."/>
            <person name="Pajuelo D."/>
            <person name="Ebbesson L."/>
            <person name="Teles M."/>
            <person name="MacKenzie S."/>
            <person name="Amaro C."/>
        </authorList>
    </citation>
    <scope>NUCLEOTIDE SEQUENCE</scope>
</reference>
<protein>
    <submittedName>
        <fullName evidence="1">Uncharacterized protein</fullName>
    </submittedName>
</protein>
<evidence type="ECO:0000313" key="1">
    <source>
        <dbReference type="EMBL" id="JAI02850.1"/>
    </source>
</evidence>
<sequence length="62" mass="7207">MKSEIESGISPLKILHILFLNGQALCLAPGLHHRPGGSQSYPFWFWLRLRIPAIRCRENWLH</sequence>
<dbReference type="EMBL" id="GBXM01005728">
    <property type="protein sequence ID" value="JAI02850.1"/>
    <property type="molecule type" value="Transcribed_RNA"/>
</dbReference>
<proteinExistence type="predicted"/>
<organism evidence="1">
    <name type="scientific">Anguilla anguilla</name>
    <name type="common">European freshwater eel</name>
    <name type="synonym">Muraena anguilla</name>
    <dbReference type="NCBI Taxonomy" id="7936"/>
    <lineage>
        <taxon>Eukaryota</taxon>
        <taxon>Metazoa</taxon>
        <taxon>Chordata</taxon>
        <taxon>Craniata</taxon>
        <taxon>Vertebrata</taxon>
        <taxon>Euteleostomi</taxon>
        <taxon>Actinopterygii</taxon>
        <taxon>Neopterygii</taxon>
        <taxon>Teleostei</taxon>
        <taxon>Anguilliformes</taxon>
        <taxon>Anguillidae</taxon>
        <taxon>Anguilla</taxon>
    </lineage>
</organism>